<evidence type="ECO:0008006" key="3">
    <source>
        <dbReference type="Google" id="ProtNLM"/>
    </source>
</evidence>
<name>A0ABU9IAM6_9SPHN</name>
<sequence length="64" mass="6630">MKSIIKALGWAALILAVSLAGNAGLLSGDMTRTLIIVLPVMAILTLRGRGGCLPCPLVRSGEQQ</sequence>
<proteinExistence type="predicted"/>
<evidence type="ECO:0000313" key="1">
    <source>
        <dbReference type="EMBL" id="MEL1249129.1"/>
    </source>
</evidence>
<comment type="caution">
    <text evidence="1">The sequence shown here is derived from an EMBL/GenBank/DDBJ whole genome shotgun (WGS) entry which is preliminary data.</text>
</comment>
<protein>
    <recommendedName>
        <fullName evidence="3">DUF2892 domain-containing protein</fullName>
    </recommendedName>
</protein>
<reference evidence="1 2" key="1">
    <citation type="submission" date="2024-04" db="EMBL/GenBank/DDBJ databases">
        <title>Aurantiacibacter sp. DGU6 16S ribosomal RNA gene Genome sequencing and assembly.</title>
        <authorList>
            <person name="Park S."/>
        </authorList>
    </citation>
    <scope>NUCLEOTIDE SEQUENCE [LARGE SCALE GENOMIC DNA]</scope>
    <source>
        <strain evidence="1 2">DGU6</strain>
    </source>
</reference>
<organism evidence="1 2">
    <name type="scientific">Aurantiacibacter gilvus</name>
    <dbReference type="NCBI Taxonomy" id="3139141"/>
    <lineage>
        <taxon>Bacteria</taxon>
        <taxon>Pseudomonadati</taxon>
        <taxon>Pseudomonadota</taxon>
        <taxon>Alphaproteobacteria</taxon>
        <taxon>Sphingomonadales</taxon>
        <taxon>Erythrobacteraceae</taxon>
        <taxon>Aurantiacibacter</taxon>
    </lineage>
</organism>
<dbReference type="RefSeq" id="WP_341671671.1">
    <property type="nucleotide sequence ID" value="NZ_JBBYHV010000001.1"/>
</dbReference>
<dbReference type="EMBL" id="JBBYHV010000001">
    <property type="protein sequence ID" value="MEL1249129.1"/>
    <property type="molecule type" value="Genomic_DNA"/>
</dbReference>
<dbReference type="Proteomes" id="UP001497045">
    <property type="component" value="Unassembled WGS sequence"/>
</dbReference>
<gene>
    <name evidence="1" type="ORF">AAEO60_00435</name>
</gene>
<evidence type="ECO:0000313" key="2">
    <source>
        <dbReference type="Proteomes" id="UP001497045"/>
    </source>
</evidence>
<keyword evidence="2" id="KW-1185">Reference proteome</keyword>
<accession>A0ABU9IAM6</accession>